<keyword evidence="3" id="KW-1185">Reference proteome</keyword>
<name>A0A6G1R1Z5_CHAAH</name>
<protein>
    <submittedName>
        <fullName evidence="2">Centrosomal protein of 68 kDa</fullName>
    </submittedName>
</protein>
<feature type="compositionally biased region" description="Basic and acidic residues" evidence="1">
    <location>
        <begin position="28"/>
        <end position="41"/>
    </location>
</feature>
<feature type="compositionally biased region" description="Basic and acidic residues" evidence="1">
    <location>
        <begin position="83"/>
        <end position="97"/>
    </location>
</feature>
<organism evidence="2 3">
    <name type="scientific">Channa argus</name>
    <name type="common">Northern snakehead</name>
    <name type="synonym">Ophicephalus argus</name>
    <dbReference type="NCBI Taxonomy" id="215402"/>
    <lineage>
        <taxon>Eukaryota</taxon>
        <taxon>Metazoa</taxon>
        <taxon>Chordata</taxon>
        <taxon>Craniata</taxon>
        <taxon>Vertebrata</taxon>
        <taxon>Euteleostomi</taxon>
        <taxon>Actinopterygii</taxon>
        <taxon>Neopterygii</taxon>
        <taxon>Teleostei</taxon>
        <taxon>Neoteleostei</taxon>
        <taxon>Acanthomorphata</taxon>
        <taxon>Anabantaria</taxon>
        <taxon>Anabantiformes</taxon>
        <taxon>Channoidei</taxon>
        <taxon>Channidae</taxon>
        <taxon>Channa</taxon>
    </lineage>
</organism>
<dbReference type="EMBL" id="CM015712">
    <property type="protein sequence ID" value="KAF3708519.1"/>
    <property type="molecule type" value="Genomic_DNA"/>
</dbReference>
<dbReference type="AlphaFoldDB" id="A0A6G1R1Z5"/>
<feature type="region of interest" description="Disordered" evidence="1">
    <location>
        <begin position="1"/>
        <end position="52"/>
    </location>
</feature>
<feature type="region of interest" description="Disordered" evidence="1">
    <location>
        <begin position="320"/>
        <end position="373"/>
    </location>
</feature>
<feature type="compositionally biased region" description="Low complexity" evidence="1">
    <location>
        <begin position="353"/>
        <end position="363"/>
    </location>
</feature>
<reference evidence="3" key="2">
    <citation type="submission" date="2019-02" db="EMBL/GenBank/DDBJ databases">
        <title>Opniocepnalus argus Var Kimnra genome.</title>
        <authorList>
            <person name="Zhou C."/>
            <person name="Xiao S."/>
        </authorList>
    </citation>
    <scope>NUCLEOTIDE SEQUENCE [LARGE SCALE GENOMIC DNA]</scope>
</reference>
<evidence type="ECO:0000313" key="3">
    <source>
        <dbReference type="Proteomes" id="UP000503349"/>
    </source>
</evidence>
<sequence>MEAKGCNHQQKSFPDFKHSRSFSSTITKDGEKANAERDKGGPHKSVTLAPTSRYLTDRQYVMRKPLFSSEQQTSILKKKHPPKHTEKEKQVDVSRGEHTDRTFLSRAREELTVESFSRSYRDNSPLSVSSDDLYSPLGVSELSGRFCHEGPTFGSHFSSSRSPQLSLSRSILEIQTLNSPLRPHLASTVLYPTYIRHTGHSRPGRTQMRFGGTERRVGAETKLSTIGRHSKGENMTPHQWKYWACAIPKGLPPSPNRCSPDWEPDREYQGLLDYTYPLRPGEVVSAWDSSELLEDTLLSTDLQDSGIELEHLCSSTNLSGLDLTRGGRGNTAERSPLSANHCSSDPPGHTGSSDDLTSSTPLSQTNPVGLSLEGLDCSDERGVGLNNYKSVCHPHWHHAQSSSTSTPFIRSTSVLPQSRCVGGEMDEEFWRLPDQLDELQQLSKQVREVTVQLSRPVRSSWESLEPGITSILSSITLPEKQDAEEEEAAEVKDPESFCQDTAKGKDEMGRGEKSDTQMAAHHRDCVEVKRTSGDWVEPFGDGGQGQSSLREAEALVRLLSGLTLPGNQGSRQEVQDQRESLMKHIQVFCSHLERLIQQLYTLSEKMELLAAPTVDMDSVKSSLADYQSFQREVSSHRPLTSCVLHAGQLLLSCINTTSPLLRNALLLIERQSVDLQTHTEHFLSSIVSAMDSLTQPSQPSPVQNSRQEDLQPVELRGSAL</sequence>
<accession>A0A6G1R1Z5</accession>
<feature type="region of interest" description="Disordered" evidence="1">
    <location>
        <begin position="66"/>
        <end position="97"/>
    </location>
</feature>
<feature type="compositionally biased region" description="Polar residues" evidence="1">
    <location>
        <begin position="693"/>
        <end position="705"/>
    </location>
</feature>
<feature type="compositionally biased region" description="Basic and acidic residues" evidence="1">
    <location>
        <begin position="502"/>
        <end position="521"/>
    </location>
</feature>
<feature type="region of interest" description="Disordered" evidence="1">
    <location>
        <begin position="693"/>
        <end position="720"/>
    </location>
</feature>
<feature type="region of interest" description="Disordered" evidence="1">
    <location>
        <begin position="478"/>
        <end position="521"/>
    </location>
</feature>
<evidence type="ECO:0000313" key="2">
    <source>
        <dbReference type="EMBL" id="KAF3708519.1"/>
    </source>
</evidence>
<gene>
    <name evidence="2" type="ORF">EXN66_Car001693</name>
</gene>
<proteinExistence type="predicted"/>
<evidence type="ECO:0000256" key="1">
    <source>
        <dbReference type="SAM" id="MobiDB-lite"/>
    </source>
</evidence>
<dbReference type="SUPFAM" id="SSF46966">
    <property type="entry name" value="Spectrin repeat"/>
    <property type="match status" value="1"/>
</dbReference>
<reference evidence="2 3" key="1">
    <citation type="submission" date="2019-02" db="EMBL/GenBank/DDBJ databases">
        <title>Opniocepnalus argus genome.</title>
        <authorList>
            <person name="Zhou C."/>
            <person name="Xiao S."/>
        </authorList>
    </citation>
    <scope>NUCLEOTIDE SEQUENCE [LARGE SCALE GENOMIC DNA]</scope>
    <source>
        <strain evidence="2">OARG1902GOOAL</strain>
        <tissue evidence="2">Muscle</tissue>
    </source>
</reference>
<dbReference type="Proteomes" id="UP000503349">
    <property type="component" value="Chromosome 1"/>
</dbReference>